<evidence type="ECO:0000313" key="2">
    <source>
        <dbReference type="Proteomes" id="UP000053048"/>
    </source>
</evidence>
<evidence type="ECO:0000313" key="1">
    <source>
        <dbReference type="EMBL" id="KTB61010.1"/>
    </source>
</evidence>
<dbReference type="EMBL" id="LKEJ01000140">
    <property type="protein sequence ID" value="KTB61010.1"/>
    <property type="molecule type" value="Genomic_DNA"/>
</dbReference>
<reference evidence="1 2" key="1">
    <citation type="submission" date="2015-09" db="EMBL/GenBank/DDBJ databases">
        <title>Genome sequence of ICMP 13104.</title>
        <authorList>
            <person name="Visnovsky S."/>
            <person name="Lu A."/>
            <person name="Panda P."/>
            <person name="Pitman A."/>
        </authorList>
    </citation>
    <scope>NUCLEOTIDE SEQUENCE [LARGE SCALE GENOMIC DNA]</scope>
    <source>
        <strain evidence="1 2">ICMP 13104</strain>
    </source>
</reference>
<evidence type="ECO:0008006" key="3">
    <source>
        <dbReference type="Google" id="ProtNLM"/>
    </source>
</evidence>
<dbReference type="Pfam" id="PF14424">
    <property type="entry name" value="Toxin-deaminase"/>
    <property type="match status" value="1"/>
</dbReference>
<sequence length="1542" mass="169480">MTSTTLQSNPVPTAVVTKRSGLGLFCQALVGLTPSAEYRDKALLSSLDQQLALPDVQASLARQLVAIPKDEWAGSQFQTDPSVAMALPTRDEYLRRMAAYVVNPRNEGWLDAAIQDATGAPGMRALSLAISLGSEHSRLSFDSLLALAAVLLMPVLGSSMELDESLPDFRQLDVKAPRLHDWSTVRNADYLFRQSGIEMLCSPSEKGTVLRFTARETWRALIQTAQFKSVFAPLLSYMDWYGGRPGEQASPRMTQAIVGRIIVDHYVGAVQFNGEPLETSLRRGWVSEQSHLQLRDKVRSLISDHYPQASPSTIDMLHYLFLRETMPELLVEGVPDHLQYGRSLQSIAFIHGVALVEAMTPGLSQITHYDDLTKVSSALAQSSDADIHALWARTLVAPALRYARAHGAIQSTVDDDHHAASSEQISQALAYLKAQQDQHAQELHSLLAIKPPDRKDLAQKMLKTANVPHELWDQGVKTEHWPILQDHGFTVASSYSLDRLAAVGQPEASVVELVMMGELYIEGQPTVAQAYATAFDAYQQALVSAEARIIKRQLSEMQTGDQETLLTSTCELSRVRFGSQEGTQGLFIRCQPGNHLNDFHGHSVRERFFELIPAAGIAGEARQKFTYEVDGVTWSRPISIIEAFNRKAAHEQRIEKARVTPLLPMDSDAYLTGTVSRSSQVYHQPQEGTLIPSAELVYLDGESMQTGLEALANKAAGHLLASFLEQNKAAHTHDTEWEEIWAKERKYADIAARLIIPFYGCIKDLSDGDYSGGVIANCVIDAAFALIPLGQFAGSTARIVLRAGELSVESVARLTSGAVTTLIKGLAEQSAVFAVRDLGKLGLKMSALGWIKLFEELPSLSEIFATRSVLDSSVGLDKGVYRIVEGAEHPQSIKGLAARVDGRPGVVTRDVGTLEQPDFRLLDPHSDRVFGKRLTALALGQEAEFSAFAAGEYIGVNGYPPVAPLTSLEDGIHELRIADSCRVQAIEREEGVFDILIDDEIYHLDANSPDAALRKLKAEKLSPRSALLQETENICRVRRDLISVPCTLGVKLVTPPPAPFIEQAGVPNHVGRYPSQAMAAREFGLARLTSAGASIEVFVDDGKFCKWVESLEGSSSGAGGGGVTPLSDTELLRFALPEVPNYLPEFRGVLAADAELGLPGNFPLDDARKIYEHAPVVYLEGIAAGVEDARGLRGIRMNVEDIDWIFVEADTGIFYKAPIPADGSRGLIFSRVTNAAEINEYVRLSEQYRVFSERPGAVADQQNIARLLFDLLSEEERAAWGVRWNAELTTYDEYVNWCRTQERKNELSDYAANILAGESRQRAFVELAKSSIPDFLRVTDRTAEEKAGIVEILNNLLPVQESSLPAPSKAWSALTVEKIGTSNAARSIGRQINGANLSYIEVVTEEEQRIVYYALSAGERARDVKLRIDVVGEAEQMINGVIYRDARALMRDVPPDPGFTSLPVIRDANTVRVREFGRYHDSERLIATVIKRDMQGRSLRSMKVFTLMDTCRSCGGVVLPRLKLDFPGASFSVTFLRNYGAS</sequence>
<comment type="caution">
    <text evidence="1">The sequence shown here is derived from an EMBL/GenBank/DDBJ whole genome shotgun (WGS) entry which is preliminary data.</text>
</comment>
<gene>
    <name evidence="1" type="ORF">AO067_04975</name>
</gene>
<keyword evidence="2" id="KW-1185">Reference proteome</keyword>
<dbReference type="InterPro" id="IPR032721">
    <property type="entry name" value="Toxin-deaminase"/>
</dbReference>
<protein>
    <recommendedName>
        <fullName evidence="3">Deaminase</fullName>
    </recommendedName>
</protein>
<accession>A0A0W0HK50</accession>
<name>A0A0W0HK50_PSEVI</name>
<organism evidence="1 2">
    <name type="scientific">Pseudomonas viridiflava ICMP 13104</name>
    <dbReference type="NCBI Taxonomy" id="1198305"/>
    <lineage>
        <taxon>Bacteria</taxon>
        <taxon>Pseudomonadati</taxon>
        <taxon>Pseudomonadota</taxon>
        <taxon>Gammaproteobacteria</taxon>
        <taxon>Pseudomonadales</taxon>
        <taxon>Pseudomonadaceae</taxon>
        <taxon>Pseudomonas</taxon>
    </lineage>
</organism>
<proteinExistence type="predicted"/>
<dbReference type="Proteomes" id="UP000053048">
    <property type="component" value="Unassembled WGS sequence"/>
</dbReference>